<sequence>MSLYLSFLRHYKESSRFNIT</sequence>
<gene>
    <name evidence="1" type="ORF">ACN38_g948</name>
</gene>
<evidence type="ECO:0000313" key="1">
    <source>
        <dbReference type="EMBL" id="KOS48102.1"/>
    </source>
</evidence>
<organism evidence="1 2">
    <name type="scientific">Penicillium nordicum</name>
    <dbReference type="NCBI Taxonomy" id="229535"/>
    <lineage>
        <taxon>Eukaryota</taxon>
        <taxon>Fungi</taxon>
        <taxon>Dikarya</taxon>
        <taxon>Ascomycota</taxon>
        <taxon>Pezizomycotina</taxon>
        <taxon>Eurotiomycetes</taxon>
        <taxon>Eurotiomycetidae</taxon>
        <taxon>Eurotiales</taxon>
        <taxon>Aspergillaceae</taxon>
        <taxon>Penicillium</taxon>
    </lineage>
</organism>
<name>A0A0M9WKB1_9EURO</name>
<dbReference type="EMBL" id="LHQQ01000008">
    <property type="protein sequence ID" value="KOS48102.1"/>
    <property type="molecule type" value="Genomic_DNA"/>
</dbReference>
<evidence type="ECO:0000313" key="2">
    <source>
        <dbReference type="Proteomes" id="UP000037696"/>
    </source>
</evidence>
<proteinExistence type="predicted"/>
<dbReference type="AlphaFoldDB" id="A0A0M9WKB1"/>
<keyword evidence="2" id="KW-1185">Reference proteome</keyword>
<accession>A0A0M9WKB1</accession>
<dbReference type="Proteomes" id="UP000037696">
    <property type="component" value="Unassembled WGS sequence"/>
</dbReference>
<feature type="non-terminal residue" evidence="1">
    <location>
        <position position="20"/>
    </location>
</feature>
<reference evidence="1 2" key="1">
    <citation type="submission" date="2015-08" db="EMBL/GenBank/DDBJ databases">
        <title>Genome sequencing of Penicillium nordicum.</title>
        <authorList>
            <person name="Nguyen H.D."/>
            <person name="Seifert K.A."/>
        </authorList>
    </citation>
    <scope>NUCLEOTIDE SEQUENCE [LARGE SCALE GENOMIC DNA]</scope>
    <source>
        <strain evidence="1 2">DAOMC 185683</strain>
    </source>
</reference>
<comment type="caution">
    <text evidence="1">The sequence shown here is derived from an EMBL/GenBank/DDBJ whole genome shotgun (WGS) entry which is preliminary data.</text>
</comment>
<protein>
    <submittedName>
        <fullName evidence="1">Uncharacterized protein</fullName>
    </submittedName>
</protein>